<dbReference type="InterPro" id="IPR010376">
    <property type="entry name" value="GBBH-like_N"/>
</dbReference>
<dbReference type="Gene3D" id="3.30.2020.30">
    <property type="match status" value="1"/>
</dbReference>
<dbReference type="InterPro" id="IPR017930">
    <property type="entry name" value="Myb_dom"/>
</dbReference>
<comment type="subcellular location">
    <subcellularLocation>
        <location evidence="1">Nucleus</location>
    </subcellularLocation>
</comment>
<protein>
    <submittedName>
        <fullName evidence="12">Myb domain protein 40</fullName>
    </submittedName>
</protein>
<dbReference type="GO" id="GO:0000987">
    <property type="term" value="F:cis-regulatory region sequence-specific DNA binding"/>
    <property type="evidence" value="ECO:0000318"/>
    <property type="project" value="GO_Central"/>
</dbReference>
<organism evidence="12 13">
    <name type="scientific">Theobroma cacao</name>
    <name type="common">Cacao</name>
    <name type="synonym">Cocoa</name>
    <dbReference type="NCBI Taxonomy" id="3641"/>
    <lineage>
        <taxon>Eukaryota</taxon>
        <taxon>Viridiplantae</taxon>
        <taxon>Streptophyta</taxon>
        <taxon>Embryophyta</taxon>
        <taxon>Tracheophyta</taxon>
        <taxon>Spermatophyta</taxon>
        <taxon>Magnoliopsida</taxon>
        <taxon>eudicotyledons</taxon>
        <taxon>Gunneridae</taxon>
        <taxon>Pentapetalae</taxon>
        <taxon>rosids</taxon>
        <taxon>malvids</taxon>
        <taxon>Malvales</taxon>
        <taxon>Malvaceae</taxon>
        <taxon>Byttnerioideae</taxon>
        <taxon>Theobroma</taxon>
    </lineage>
</organism>
<dbReference type="PANTHER" id="PTHR47994">
    <property type="entry name" value="F14D16.11-RELATED"/>
    <property type="match status" value="1"/>
</dbReference>
<dbReference type="GO" id="GO:0006355">
    <property type="term" value="P:regulation of DNA-templated transcription"/>
    <property type="evidence" value="ECO:0000318"/>
    <property type="project" value="GO_Central"/>
</dbReference>
<dbReference type="OMA" id="KTISTCY"/>
<dbReference type="PROSITE" id="PS50090">
    <property type="entry name" value="MYB_LIKE"/>
    <property type="match status" value="2"/>
</dbReference>
<evidence type="ECO:0000256" key="5">
    <source>
        <dbReference type="ARBA" id="ARBA00023015"/>
    </source>
</evidence>
<keyword evidence="8" id="KW-0539">Nucleus</keyword>
<keyword evidence="6" id="KW-0238">DNA-binding</keyword>
<feature type="compositionally biased region" description="Basic and acidic residues" evidence="9">
    <location>
        <begin position="127"/>
        <end position="139"/>
    </location>
</feature>
<dbReference type="Pfam" id="PF00249">
    <property type="entry name" value="Myb_DNA-binding"/>
    <property type="match status" value="2"/>
</dbReference>
<feature type="domain" description="Myb-like" evidence="10">
    <location>
        <begin position="62"/>
        <end position="112"/>
    </location>
</feature>
<evidence type="ECO:0000256" key="4">
    <source>
        <dbReference type="ARBA" id="ARBA00023004"/>
    </source>
</evidence>
<keyword evidence="13" id="KW-1185">Reference proteome</keyword>
<feature type="compositionally biased region" description="Low complexity" evidence="9">
    <location>
        <begin position="140"/>
        <end position="150"/>
    </location>
</feature>
<feature type="compositionally biased region" description="Low complexity" evidence="9">
    <location>
        <begin position="215"/>
        <end position="231"/>
    </location>
</feature>
<reference evidence="12 13" key="1">
    <citation type="journal article" date="2013" name="Genome Biol.">
        <title>The genome sequence of the most widely cultivated cacao type and its use to identify candidate genes regulating pod color.</title>
        <authorList>
            <person name="Motamayor J.C."/>
            <person name="Mockaitis K."/>
            <person name="Schmutz J."/>
            <person name="Haiminen N."/>
            <person name="Iii D.L."/>
            <person name="Cornejo O."/>
            <person name="Findley S.D."/>
            <person name="Zheng P."/>
            <person name="Utro F."/>
            <person name="Royaert S."/>
            <person name="Saski C."/>
            <person name="Jenkins J."/>
            <person name="Podicheti R."/>
            <person name="Zhao M."/>
            <person name="Scheffler B.E."/>
            <person name="Stack J.C."/>
            <person name="Feltus F.A."/>
            <person name="Mustiga G.M."/>
            <person name="Amores F."/>
            <person name="Phillips W."/>
            <person name="Marelli J.P."/>
            <person name="May G.D."/>
            <person name="Shapiro H."/>
            <person name="Ma J."/>
            <person name="Bustamante C.D."/>
            <person name="Schnell R.J."/>
            <person name="Main D."/>
            <person name="Gilbert D."/>
            <person name="Parida L."/>
            <person name="Kuhn D.N."/>
        </authorList>
    </citation>
    <scope>NUCLEOTIDE SEQUENCE [LARGE SCALE GENOMIC DNA]</scope>
    <source>
        <strain evidence="13">cv. Matina 1-6</strain>
    </source>
</reference>
<dbReference type="FunFam" id="1.10.10.60:FF:000394">
    <property type="entry name" value="MYB transcription factor"/>
    <property type="match status" value="1"/>
</dbReference>
<dbReference type="PROSITE" id="PS51294">
    <property type="entry name" value="HTH_MYB"/>
    <property type="match status" value="2"/>
</dbReference>
<keyword evidence="5" id="KW-0805">Transcription regulation</keyword>
<evidence type="ECO:0000256" key="8">
    <source>
        <dbReference type="ARBA" id="ARBA00023242"/>
    </source>
</evidence>
<evidence type="ECO:0000313" key="13">
    <source>
        <dbReference type="Proteomes" id="UP000026915"/>
    </source>
</evidence>
<feature type="domain" description="HTH myb-type" evidence="11">
    <location>
        <begin position="62"/>
        <end position="116"/>
    </location>
</feature>
<dbReference type="InterPro" id="IPR001005">
    <property type="entry name" value="SANT/Myb"/>
</dbReference>
<dbReference type="GO" id="GO:0046872">
    <property type="term" value="F:metal ion binding"/>
    <property type="evidence" value="ECO:0007669"/>
    <property type="project" value="UniProtKB-KW"/>
</dbReference>
<keyword evidence="2" id="KW-0479">Metal-binding</keyword>
<dbReference type="eggNOG" id="KOG0048">
    <property type="taxonomic scope" value="Eukaryota"/>
</dbReference>
<dbReference type="Gene3D" id="1.10.10.60">
    <property type="entry name" value="Homeodomain-like"/>
    <property type="match status" value="2"/>
</dbReference>
<dbReference type="GO" id="GO:0005634">
    <property type="term" value="C:nucleus"/>
    <property type="evidence" value="ECO:0000318"/>
    <property type="project" value="GO_Central"/>
</dbReference>
<name>A0A061EK05_THECC</name>
<dbReference type="InterPro" id="IPR038492">
    <property type="entry name" value="GBBH-like_N_sf"/>
</dbReference>
<dbReference type="PANTHER" id="PTHR47994:SF5">
    <property type="entry name" value="F14D16.11-RELATED"/>
    <property type="match status" value="1"/>
</dbReference>
<dbReference type="Proteomes" id="UP000026915">
    <property type="component" value="Chromosome 4"/>
</dbReference>
<evidence type="ECO:0000256" key="9">
    <source>
        <dbReference type="SAM" id="MobiDB-lite"/>
    </source>
</evidence>
<evidence type="ECO:0000256" key="3">
    <source>
        <dbReference type="ARBA" id="ARBA00022737"/>
    </source>
</evidence>
<keyword evidence="4" id="KW-0408">Iron</keyword>
<dbReference type="AlphaFoldDB" id="A0A061EK05"/>
<feature type="region of interest" description="Disordered" evidence="9">
    <location>
        <begin position="127"/>
        <end position="178"/>
    </location>
</feature>
<dbReference type="SMART" id="SM00717">
    <property type="entry name" value="SANT"/>
    <property type="match status" value="2"/>
</dbReference>
<sequence>MGRQPCCDKVGLKRGPWTIEEDHKLMNFILNNGIHCWRTVPKLAGLLRCGKSCRLRWINYLRPDLKRGAFTESEEDQIIQLHARLGNRWSKIASHFPGRTDNEIKNHWNTRIKKKLKLLGLDPVTHKPIEKAEKTDGKNKMTSNSNSSNKQEASFESKSEDDHAITVSTSRDEKSEETQVIFDETNDLLNNYQMLCGSFDLESWLNQDTNTSSSYTSSFSVEESNNPSLVRPRSKDSSSSTRKREHFEENSVSLARAMQRAIPRIHTVVATPGLKSFSLNAPRIVEVEYANGSKFCLSAEFLRVYSPAADGKIRSIGGEKVISGRRHVGIMSTEPVGNYGVRIVFDDLHRTGIYSWDYFYNLGTNKFTLMRNYIKTLKKHGLSRDPPKRK</sequence>
<gene>
    <name evidence="12" type="ORF">TCM_017051</name>
</gene>
<dbReference type="InterPro" id="IPR009057">
    <property type="entry name" value="Homeodomain-like_sf"/>
</dbReference>
<evidence type="ECO:0000256" key="2">
    <source>
        <dbReference type="ARBA" id="ARBA00022723"/>
    </source>
</evidence>
<evidence type="ECO:0000256" key="6">
    <source>
        <dbReference type="ARBA" id="ARBA00023125"/>
    </source>
</evidence>
<dbReference type="SUPFAM" id="SSF46689">
    <property type="entry name" value="Homeodomain-like"/>
    <property type="match status" value="1"/>
</dbReference>
<dbReference type="Gramene" id="EOY02629">
    <property type="protein sequence ID" value="EOY02629"/>
    <property type="gene ID" value="TCM_017051"/>
</dbReference>
<keyword evidence="3" id="KW-0677">Repeat</keyword>
<feature type="domain" description="Myb-like" evidence="10">
    <location>
        <begin position="9"/>
        <end position="61"/>
    </location>
</feature>
<dbReference type="FunFam" id="1.10.10.60:FF:000069">
    <property type="entry name" value="MYB transcription factor"/>
    <property type="match status" value="1"/>
</dbReference>
<proteinExistence type="predicted"/>
<dbReference type="HOGENOM" id="CLU_708648_0_0_1"/>
<dbReference type="Pfam" id="PF06155">
    <property type="entry name" value="GBBH-like_N"/>
    <property type="match status" value="1"/>
</dbReference>
<evidence type="ECO:0000259" key="10">
    <source>
        <dbReference type="PROSITE" id="PS50090"/>
    </source>
</evidence>
<feature type="compositionally biased region" description="Basic and acidic residues" evidence="9">
    <location>
        <begin position="153"/>
        <end position="177"/>
    </location>
</feature>
<evidence type="ECO:0000256" key="1">
    <source>
        <dbReference type="ARBA" id="ARBA00004123"/>
    </source>
</evidence>
<accession>A0A061EK05</accession>
<dbReference type="GO" id="GO:0046394">
    <property type="term" value="P:carboxylic acid biosynthetic process"/>
    <property type="evidence" value="ECO:0007669"/>
    <property type="project" value="UniProtKB-ARBA"/>
</dbReference>
<keyword evidence="7" id="KW-0804">Transcription</keyword>
<evidence type="ECO:0000313" key="12">
    <source>
        <dbReference type="EMBL" id="EOY02629.1"/>
    </source>
</evidence>
<dbReference type="EMBL" id="CM001882">
    <property type="protein sequence ID" value="EOY02629.1"/>
    <property type="molecule type" value="Genomic_DNA"/>
</dbReference>
<feature type="region of interest" description="Disordered" evidence="9">
    <location>
        <begin position="215"/>
        <end position="250"/>
    </location>
</feature>
<evidence type="ECO:0000259" key="11">
    <source>
        <dbReference type="PROSITE" id="PS51294"/>
    </source>
</evidence>
<dbReference type="InterPro" id="IPR015495">
    <property type="entry name" value="Myb_TF_plants"/>
</dbReference>
<dbReference type="CDD" id="cd00167">
    <property type="entry name" value="SANT"/>
    <property type="match status" value="2"/>
</dbReference>
<feature type="domain" description="HTH myb-type" evidence="11">
    <location>
        <begin position="9"/>
        <end position="61"/>
    </location>
</feature>
<dbReference type="InParanoid" id="A0A061EK05"/>
<evidence type="ECO:0000256" key="7">
    <source>
        <dbReference type="ARBA" id="ARBA00023163"/>
    </source>
</evidence>